<sequence>MEVLQLKAALQQLANNLSVTTLEVLADKSNKPGVEKKIQMFKHLV</sequence>
<evidence type="ECO:0000313" key="2">
    <source>
        <dbReference type="Proteomes" id="UP001500298"/>
    </source>
</evidence>
<evidence type="ECO:0000313" key="1">
    <source>
        <dbReference type="EMBL" id="GAA4850907.1"/>
    </source>
</evidence>
<reference evidence="2" key="1">
    <citation type="journal article" date="2019" name="Int. J. Syst. Evol. Microbiol.">
        <title>The Global Catalogue of Microorganisms (GCM) 10K type strain sequencing project: providing services to taxonomists for standard genome sequencing and annotation.</title>
        <authorList>
            <consortium name="The Broad Institute Genomics Platform"/>
            <consortium name="The Broad Institute Genome Sequencing Center for Infectious Disease"/>
            <person name="Wu L."/>
            <person name="Ma J."/>
        </authorList>
    </citation>
    <scope>NUCLEOTIDE SEQUENCE [LARGE SCALE GENOMIC DNA]</scope>
    <source>
        <strain evidence="2">JCM 18326</strain>
    </source>
</reference>
<gene>
    <name evidence="1" type="ORF">GCM10023331_39510</name>
</gene>
<keyword evidence="2" id="KW-1185">Reference proteome</keyword>
<name>A0ABP9DP07_9BACT</name>
<dbReference type="EMBL" id="BAABJX010000065">
    <property type="protein sequence ID" value="GAA4850907.1"/>
    <property type="molecule type" value="Genomic_DNA"/>
</dbReference>
<proteinExistence type="predicted"/>
<protein>
    <submittedName>
        <fullName evidence="1">Uncharacterized protein</fullName>
    </submittedName>
</protein>
<dbReference type="Proteomes" id="UP001500298">
    <property type="component" value="Unassembled WGS sequence"/>
</dbReference>
<comment type="caution">
    <text evidence="1">The sequence shown here is derived from an EMBL/GenBank/DDBJ whole genome shotgun (WGS) entry which is preliminary data.</text>
</comment>
<organism evidence="1 2">
    <name type="scientific">Algivirga pacifica</name>
    <dbReference type="NCBI Taxonomy" id="1162670"/>
    <lineage>
        <taxon>Bacteria</taxon>
        <taxon>Pseudomonadati</taxon>
        <taxon>Bacteroidota</taxon>
        <taxon>Cytophagia</taxon>
        <taxon>Cytophagales</taxon>
        <taxon>Flammeovirgaceae</taxon>
        <taxon>Algivirga</taxon>
    </lineage>
</organism>
<accession>A0ABP9DP07</accession>